<gene>
    <name evidence="1" type="ORF">MARPO_0197s0010</name>
</gene>
<protein>
    <submittedName>
        <fullName evidence="1">Uncharacterized protein</fullName>
    </submittedName>
</protein>
<name>A0A2R6W0S7_MARPO</name>
<proteinExistence type="predicted"/>
<evidence type="ECO:0000313" key="2">
    <source>
        <dbReference type="Proteomes" id="UP000244005"/>
    </source>
</evidence>
<dbReference type="AlphaFoldDB" id="A0A2R6W0S7"/>
<sequence>MLAQQPNNLDTVLPSQRIMKPGLTSVCLYISRGLYGCSKYCFLISRSGVPRFLMCNFKYEFVPLIGKGTFCRPAPLRIFRLNLGDPSLRVPVYHWLSRTWCVKWLMCIGRGD</sequence>
<evidence type="ECO:0000313" key="1">
    <source>
        <dbReference type="EMBL" id="PTQ27461.1"/>
    </source>
</evidence>
<dbReference type="EMBL" id="KZ772865">
    <property type="protein sequence ID" value="PTQ27461.1"/>
    <property type="molecule type" value="Genomic_DNA"/>
</dbReference>
<dbReference type="Proteomes" id="UP000244005">
    <property type="component" value="Unassembled WGS sequence"/>
</dbReference>
<organism evidence="1 2">
    <name type="scientific">Marchantia polymorpha</name>
    <name type="common">Common liverwort</name>
    <name type="synonym">Marchantia aquatica</name>
    <dbReference type="NCBI Taxonomy" id="3197"/>
    <lineage>
        <taxon>Eukaryota</taxon>
        <taxon>Viridiplantae</taxon>
        <taxon>Streptophyta</taxon>
        <taxon>Embryophyta</taxon>
        <taxon>Marchantiophyta</taxon>
        <taxon>Marchantiopsida</taxon>
        <taxon>Marchantiidae</taxon>
        <taxon>Marchantiales</taxon>
        <taxon>Marchantiaceae</taxon>
        <taxon>Marchantia</taxon>
    </lineage>
</organism>
<accession>A0A2R6W0S7</accession>
<reference evidence="2" key="1">
    <citation type="journal article" date="2017" name="Cell">
        <title>Insights into land plant evolution garnered from the Marchantia polymorpha genome.</title>
        <authorList>
            <person name="Bowman J.L."/>
            <person name="Kohchi T."/>
            <person name="Yamato K.T."/>
            <person name="Jenkins J."/>
            <person name="Shu S."/>
            <person name="Ishizaki K."/>
            <person name="Yamaoka S."/>
            <person name="Nishihama R."/>
            <person name="Nakamura Y."/>
            <person name="Berger F."/>
            <person name="Adam C."/>
            <person name="Aki S.S."/>
            <person name="Althoff F."/>
            <person name="Araki T."/>
            <person name="Arteaga-Vazquez M.A."/>
            <person name="Balasubrmanian S."/>
            <person name="Barry K."/>
            <person name="Bauer D."/>
            <person name="Boehm C.R."/>
            <person name="Briginshaw L."/>
            <person name="Caballero-Perez J."/>
            <person name="Catarino B."/>
            <person name="Chen F."/>
            <person name="Chiyoda S."/>
            <person name="Chovatia M."/>
            <person name="Davies K.M."/>
            <person name="Delmans M."/>
            <person name="Demura T."/>
            <person name="Dierschke T."/>
            <person name="Dolan L."/>
            <person name="Dorantes-Acosta A.E."/>
            <person name="Eklund D.M."/>
            <person name="Florent S.N."/>
            <person name="Flores-Sandoval E."/>
            <person name="Fujiyama A."/>
            <person name="Fukuzawa H."/>
            <person name="Galik B."/>
            <person name="Grimanelli D."/>
            <person name="Grimwood J."/>
            <person name="Grossniklaus U."/>
            <person name="Hamada T."/>
            <person name="Haseloff J."/>
            <person name="Hetherington A.J."/>
            <person name="Higo A."/>
            <person name="Hirakawa Y."/>
            <person name="Hundley H.N."/>
            <person name="Ikeda Y."/>
            <person name="Inoue K."/>
            <person name="Inoue S.I."/>
            <person name="Ishida S."/>
            <person name="Jia Q."/>
            <person name="Kakita M."/>
            <person name="Kanazawa T."/>
            <person name="Kawai Y."/>
            <person name="Kawashima T."/>
            <person name="Kennedy M."/>
            <person name="Kinose K."/>
            <person name="Kinoshita T."/>
            <person name="Kohara Y."/>
            <person name="Koide E."/>
            <person name="Komatsu K."/>
            <person name="Kopischke S."/>
            <person name="Kubo M."/>
            <person name="Kyozuka J."/>
            <person name="Lagercrantz U."/>
            <person name="Lin S.S."/>
            <person name="Lindquist E."/>
            <person name="Lipzen A.M."/>
            <person name="Lu C.W."/>
            <person name="De Luna E."/>
            <person name="Martienssen R.A."/>
            <person name="Minamino N."/>
            <person name="Mizutani M."/>
            <person name="Mizutani M."/>
            <person name="Mochizuki N."/>
            <person name="Monte I."/>
            <person name="Mosher R."/>
            <person name="Nagasaki H."/>
            <person name="Nakagami H."/>
            <person name="Naramoto S."/>
            <person name="Nishitani K."/>
            <person name="Ohtani M."/>
            <person name="Okamoto T."/>
            <person name="Okumura M."/>
            <person name="Phillips J."/>
            <person name="Pollak B."/>
            <person name="Reinders A."/>
            <person name="Rovekamp M."/>
            <person name="Sano R."/>
            <person name="Sawa S."/>
            <person name="Schmid M.W."/>
            <person name="Shirakawa M."/>
            <person name="Solano R."/>
            <person name="Spunde A."/>
            <person name="Suetsugu N."/>
            <person name="Sugano S."/>
            <person name="Sugiyama A."/>
            <person name="Sun R."/>
            <person name="Suzuki Y."/>
            <person name="Takenaka M."/>
            <person name="Takezawa D."/>
            <person name="Tomogane H."/>
            <person name="Tsuzuki M."/>
            <person name="Ueda T."/>
            <person name="Umeda M."/>
            <person name="Ward J.M."/>
            <person name="Watanabe Y."/>
            <person name="Yazaki K."/>
            <person name="Yokoyama R."/>
            <person name="Yoshitake Y."/>
            <person name="Yotsui I."/>
            <person name="Zachgo S."/>
            <person name="Schmutz J."/>
        </authorList>
    </citation>
    <scope>NUCLEOTIDE SEQUENCE [LARGE SCALE GENOMIC DNA]</scope>
    <source>
        <strain evidence="2">Tak-1</strain>
    </source>
</reference>
<dbReference type="Gramene" id="Mp5g01160.1">
    <property type="protein sequence ID" value="Mp5g01160.1.cds"/>
    <property type="gene ID" value="Mp5g01160"/>
</dbReference>
<keyword evidence="2" id="KW-1185">Reference proteome</keyword>